<evidence type="ECO:0000256" key="8">
    <source>
        <dbReference type="ARBA" id="ARBA00023014"/>
    </source>
</evidence>
<evidence type="ECO:0000256" key="7">
    <source>
        <dbReference type="ARBA" id="ARBA00023004"/>
    </source>
</evidence>
<dbReference type="PANTHER" id="PTHR11918">
    <property type="entry name" value="RADICAL SAM PROTEINS"/>
    <property type="match status" value="1"/>
</dbReference>
<dbReference type="InterPro" id="IPR058240">
    <property type="entry name" value="rSAM_sf"/>
</dbReference>
<dbReference type="EC" id="2.8.4.5" evidence="2"/>
<accession>A0A9D4KZB7</accession>
<comment type="function">
    <text evidence="1">Catalyzes the methylthiolation of N6-threonylcarbamoyladenosine (t(6)A), leading to the formation of 2-methylthio-N6-threonylcarbamoyladenosine (ms(2)t(6)A) at position 37 in tRNAs that read codons beginning with adenine.</text>
</comment>
<keyword evidence="11" id="KW-0472">Membrane</keyword>
<evidence type="ECO:0000256" key="1">
    <source>
        <dbReference type="ARBA" id="ARBA00002399"/>
    </source>
</evidence>
<keyword evidence="4" id="KW-0808">Transferase</keyword>
<feature type="domain" description="TRAM" evidence="12">
    <location>
        <begin position="140"/>
        <end position="202"/>
    </location>
</feature>
<evidence type="ECO:0000259" key="13">
    <source>
        <dbReference type="PROSITE" id="PS51918"/>
    </source>
</evidence>
<keyword evidence="11" id="KW-1133">Transmembrane helix</keyword>
<dbReference type="PANTHER" id="PTHR11918:SF45">
    <property type="entry name" value="THREONYLCARBAMOYLADENOSINE TRNA METHYLTHIOTRANSFERASE"/>
    <property type="match status" value="1"/>
</dbReference>
<dbReference type="Pfam" id="PF01938">
    <property type="entry name" value="TRAM"/>
    <property type="match status" value="1"/>
</dbReference>
<evidence type="ECO:0000256" key="10">
    <source>
        <dbReference type="ARBA" id="ARBA00051661"/>
    </source>
</evidence>
<dbReference type="SMART" id="SM00729">
    <property type="entry name" value="Elp3"/>
    <property type="match status" value="1"/>
</dbReference>
<dbReference type="InterPro" id="IPR006638">
    <property type="entry name" value="Elp3/MiaA/NifB-like_rSAM"/>
</dbReference>
<dbReference type="SUPFAM" id="SSF102114">
    <property type="entry name" value="Radical SAM enzymes"/>
    <property type="match status" value="1"/>
</dbReference>
<sequence length="281" mass="31809">MTNPPYILEHLPEMAKILSHPRVYSFLHVPVQSGSDSVLADMKREYCQADFRQVADYLKQQVPGVNIATDVICGFPTETEADFSETLRLVSDYKFPSLFINQFFPRPGTPAANMKRIPANEVKERTKLISKLFQSYLPYEHKLGEVQDVLVTEISHDKKYYVGHNKFYDQVLVPMDKNLMGKMVTVEITETGKHFMKCNLVEEGRARRPQDVPAPLPQGQVSGVNRTQVSSDLLPKSQAPGVNTRDIVLTQNGLWFFVAAMVVMFAAVAWRIYGLVVQLIT</sequence>
<comment type="catalytic activity">
    <reaction evidence="10">
        <text>N(6)-L-threonylcarbamoyladenosine(37) in tRNA + (sulfur carrier)-SH + AH2 + 2 S-adenosyl-L-methionine = 2-methylsulfanyl-N(6)-L-threonylcarbamoyladenosine(37) in tRNA + (sulfur carrier)-H + 5'-deoxyadenosine + L-methionine + A + S-adenosyl-L-homocysteine + 2 H(+)</text>
        <dbReference type="Rhea" id="RHEA:37075"/>
        <dbReference type="Rhea" id="RHEA-COMP:10163"/>
        <dbReference type="Rhea" id="RHEA-COMP:11092"/>
        <dbReference type="Rhea" id="RHEA-COMP:14737"/>
        <dbReference type="Rhea" id="RHEA-COMP:14739"/>
        <dbReference type="ChEBI" id="CHEBI:13193"/>
        <dbReference type="ChEBI" id="CHEBI:15378"/>
        <dbReference type="ChEBI" id="CHEBI:17319"/>
        <dbReference type="ChEBI" id="CHEBI:17499"/>
        <dbReference type="ChEBI" id="CHEBI:29917"/>
        <dbReference type="ChEBI" id="CHEBI:57844"/>
        <dbReference type="ChEBI" id="CHEBI:57856"/>
        <dbReference type="ChEBI" id="CHEBI:59789"/>
        <dbReference type="ChEBI" id="CHEBI:64428"/>
        <dbReference type="ChEBI" id="CHEBI:74418"/>
        <dbReference type="ChEBI" id="CHEBI:74420"/>
        <dbReference type="EC" id="2.8.4.5"/>
    </reaction>
</comment>
<evidence type="ECO:0000256" key="9">
    <source>
        <dbReference type="ARBA" id="ARBA00031213"/>
    </source>
</evidence>
<dbReference type="Pfam" id="PF04055">
    <property type="entry name" value="Radical_SAM"/>
    <property type="match status" value="1"/>
</dbReference>
<evidence type="ECO:0000313" key="15">
    <source>
        <dbReference type="Proteomes" id="UP000828390"/>
    </source>
</evidence>
<feature type="transmembrane region" description="Helical" evidence="11">
    <location>
        <begin position="253"/>
        <end position="273"/>
    </location>
</feature>
<evidence type="ECO:0000256" key="6">
    <source>
        <dbReference type="ARBA" id="ARBA00022723"/>
    </source>
</evidence>
<evidence type="ECO:0000256" key="11">
    <source>
        <dbReference type="SAM" id="Phobius"/>
    </source>
</evidence>
<dbReference type="Gene3D" id="3.80.30.20">
    <property type="entry name" value="tm_1862 like domain"/>
    <property type="match status" value="1"/>
</dbReference>
<evidence type="ECO:0000256" key="5">
    <source>
        <dbReference type="ARBA" id="ARBA00022691"/>
    </source>
</evidence>
<dbReference type="GO" id="GO:0035598">
    <property type="term" value="F:tRNA (N(6)-L-threonylcarbamoyladenosine(37)-C(2))-methylthiotransferase activity"/>
    <property type="evidence" value="ECO:0007669"/>
    <property type="project" value="UniProtKB-EC"/>
</dbReference>
<dbReference type="GO" id="GO:0051539">
    <property type="term" value="F:4 iron, 4 sulfur cluster binding"/>
    <property type="evidence" value="ECO:0007669"/>
    <property type="project" value="UniProtKB-KW"/>
</dbReference>
<evidence type="ECO:0000256" key="2">
    <source>
        <dbReference type="ARBA" id="ARBA00013273"/>
    </source>
</evidence>
<organism evidence="14 15">
    <name type="scientific">Dreissena polymorpha</name>
    <name type="common">Zebra mussel</name>
    <name type="synonym">Mytilus polymorpha</name>
    <dbReference type="NCBI Taxonomy" id="45954"/>
    <lineage>
        <taxon>Eukaryota</taxon>
        <taxon>Metazoa</taxon>
        <taxon>Spiralia</taxon>
        <taxon>Lophotrochozoa</taxon>
        <taxon>Mollusca</taxon>
        <taxon>Bivalvia</taxon>
        <taxon>Autobranchia</taxon>
        <taxon>Heteroconchia</taxon>
        <taxon>Euheterodonta</taxon>
        <taxon>Imparidentia</taxon>
        <taxon>Neoheterodontei</taxon>
        <taxon>Myida</taxon>
        <taxon>Dreissenoidea</taxon>
        <taxon>Dreissenidae</taxon>
        <taxon>Dreissena</taxon>
    </lineage>
</organism>
<dbReference type="Proteomes" id="UP000828390">
    <property type="component" value="Unassembled WGS sequence"/>
</dbReference>
<keyword evidence="3" id="KW-0004">4Fe-4S</keyword>
<reference evidence="14" key="1">
    <citation type="journal article" date="2019" name="bioRxiv">
        <title>The Genome of the Zebra Mussel, Dreissena polymorpha: A Resource for Invasive Species Research.</title>
        <authorList>
            <person name="McCartney M.A."/>
            <person name="Auch B."/>
            <person name="Kono T."/>
            <person name="Mallez S."/>
            <person name="Zhang Y."/>
            <person name="Obille A."/>
            <person name="Becker A."/>
            <person name="Abrahante J.E."/>
            <person name="Garbe J."/>
            <person name="Badalamenti J.P."/>
            <person name="Herman A."/>
            <person name="Mangelson H."/>
            <person name="Liachko I."/>
            <person name="Sullivan S."/>
            <person name="Sone E.D."/>
            <person name="Koren S."/>
            <person name="Silverstein K.A.T."/>
            <person name="Beckman K.B."/>
            <person name="Gohl D.M."/>
        </authorList>
    </citation>
    <scope>NUCLEOTIDE SEQUENCE</scope>
    <source>
        <strain evidence="14">Duluth1</strain>
        <tissue evidence="14">Whole animal</tissue>
    </source>
</reference>
<dbReference type="InterPro" id="IPR023404">
    <property type="entry name" value="rSAM_horseshoe"/>
</dbReference>
<dbReference type="GO" id="GO:0005783">
    <property type="term" value="C:endoplasmic reticulum"/>
    <property type="evidence" value="ECO:0007669"/>
    <property type="project" value="TreeGrafter"/>
</dbReference>
<keyword evidence="6" id="KW-0479">Metal-binding</keyword>
<evidence type="ECO:0000259" key="12">
    <source>
        <dbReference type="PROSITE" id="PS50926"/>
    </source>
</evidence>
<dbReference type="GO" id="GO:0046872">
    <property type="term" value="F:metal ion binding"/>
    <property type="evidence" value="ECO:0007669"/>
    <property type="project" value="UniProtKB-KW"/>
</dbReference>
<keyword evidence="11" id="KW-0812">Transmembrane</keyword>
<protein>
    <recommendedName>
        <fullName evidence="2">tRNA (N(6)-L-threonylcarbamoyladenosine(37)-C(2))-methylthiotransferase</fullName>
        <ecNumber evidence="2">2.8.4.5</ecNumber>
    </recommendedName>
    <alternativeName>
        <fullName evidence="9">tRNA-t(6)A37 methylthiotransferase</fullName>
    </alternativeName>
</protein>
<evidence type="ECO:0000313" key="14">
    <source>
        <dbReference type="EMBL" id="KAH3848933.1"/>
    </source>
</evidence>
<feature type="domain" description="Radical SAM core" evidence="13">
    <location>
        <begin position="1"/>
        <end position="140"/>
    </location>
</feature>
<gene>
    <name evidence="14" type="ORF">DPMN_091318</name>
</gene>
<dbReference type="InterPro" id="IPR007197">
    <property type="entry name" value="rSAM"/>
</dbReference>
<reference evidence="14" key="2">
    <citation type="submission" date="2020-11" db="EMBL/GenBank/DDBJ databases">
        <authorList>
            <person name="McCartney M.A."/>
            <person name="Auch B."/>
            <person name="Kono T."/>
            <person name="Mallez S."/>
            <person name="Becker A."/>
            <person name="Gohl D.M."/>
            <person name="Silverstein K.A.T."/>
            <person name="Koren S."/>
            <person name="Bechman K.B."/>
            <person name="Herman A."/>
            <person name="Abrahante J.E."/>
            <person name="Garbe J."/>
        </authorList>
    </citation>
    <scope>NUCLEOTIDE SEQUENCE</scope>
    <source>
        <strain evidence="14">Duluth1</strain>
        <tissue evidence="14">Whole animal</tissue>
    </source>
</reference>
<keyword evidence="5" id="KW-0949">S-adenosyl-L-methionine</keyword>
<dbReference type="AlphaFoldDB" id="A0A9D4KZB7"/>
<proteinExistence type="predicted"/>
<keyword evidence="15" id="KW-1185">Reference proteome</keyword>
<evidence type="ECO:0000256" key="4">
    <source>
        <dbReference type="ARBA" id="ARBA00022679"/>
    </source>
</evidence>
<dbReference type="PROSITE" id="PS50926">
    <property type="entry name" value="TRAM"/>
    <property type="match status" value="1"/>
</dbReference>
<dbReference type="EMBL" id="JAIWYP010000003">
    <property type="protein sequence ID" value="KAH3848933.1"/>
    <property type="molecule type" value="Genomic_DNA"/>
</dbReference>
<keyword evidence="8" id="KW-0411">Iron-sulfur</keyword>
<comment type="caution">
    <text evidence="14">The sequence shown here is derived from an EMBL/GenBank/DDBJ whole genome shotgun (WGS) entry which is preliminary data.</text>
</comment>
<dbReference type="PROSITE" id="PS51918">
    <property type="entry name" value="RADICAL_SAM"/>
    <property type="match status" value="1"/>
</dbReference>
<keyword evidence="7" id="KW-0408">Iron</keyword>
<name>A0A9D4KZB7_DREPO</name>
<dbReference type="InterPro" id="IPR002792">
    <property type="entry name" value="TRAM_dom"/>
</dbReference>
<evidence type="ECO:0000256" key="3">
    <source>
        <dbReference type="ARBA" id="ARBA00022485"/>
    </source>
</evidence>